<dbReference type="PANTHER" id="PTHR43531">
    <property type="entry name" value="PROTEIN ICFG"/>
    <property type="match status" value="1"/>
</dbReference>
<dbReference type="CDD" id="cd06225">
    <property type="entry name" value="HAMP"/>
    <property type="match status" value="1"/>
</dbReference>
<dbReference type="InterPro" id="IPR003660">
    <property type="entry name" value="HAMP_dom"/>
</dbReference>
<evidence type="ECO:0000256" key="5">
    <source>
        <dbReference type="SAM" id="Phobius"/>
    </source>
</evidence>
<keyword evidence="1" id="KW-0488">Methylation</keyword>
<dbReference type="CDD" id="cd11386">
    <property type="entry name" value="MCP_signal"/>
    <property type="match status" value="1"/>
</dbReference>
<comment type="caution">
    <text evidence="8">The sequence shown here is derived from an EMBL/GenBank/DDBJ whole genome shotgun (WGS) entry which is preliminary data.</text>
</comment>
<dbReference type="PANTHER" id="PTHR43531:SF14">
    <property type="entry name" value="METHYL-ACCEPTING CHEMOTAXIS PROTEIN I-RELATED"/>
    <property type="match status" value="1"/>
</dbReference>
<dbReference type="InterPro" id="IPR051310">
    <property type="entry name" value="MCP_chemotaxis"/>
</dbReference>
<dbReference type="InterPro" id="IPR004089">
    <property type="entry name" value="MCPsignal_dom"/>
</dbReference>
<keyword evidence="5" id="KW-0472">Membrane</keyword>
<evidence type="ECO:0000256" key="3">
    <source>
        <dbReference type="PROSITE-ProRule" id="PRU00284"/>
    </source>
</evidence>
<evidence type="ECO:0000256" key="4">
    <source>
        <dbReference type="SAM" id="Coils"/>
    </source>
</evidence>
<name>A0ABU6J8M1_9BURK</name>
<feature type="coiled-coil region" evidence="4">
    <location>
        <begin position="466"/>
        <end position="493"/>
    </location>
</feature>
<feature type="transmembrane region" description="Helical" evidence="5">
    <location>
        <begin position="184"/>
        <end position="205"/>
    </location>
</feature>
<dbReference type="Pfam" id="PF00672">
    <property type="entry name" value="HAMP"/>
    <property type="match status" value="1"/>
</dbReference>
<dbReference type="SMART" id="SM00304">
    <property type="entry name" value="HAMP"/>
    <property type="match status" value="1"/>
</dbReference>
<dbReference type="PROSITE" id="PS50885">
    <property type="entry name" value="HAMP"/>
    <property type="match status" value="1"/>
</dbReference>
<evidence type="ECO:0000259" key="7">
    <source>
        <dbReference type="PROSITE" id="PS50885"/>
    </source>
</evidence>
<reference evidence="8 9" key="1">
    <citation type="submission" date="2023-10" db="EMBL/GenBank/DDBJ databases">
        <title>Noviherbaspirillum sp. CPCC 100848 genome assembly.</title>
        <authorList>
            <person name="Li X.Y."/>
            <person name="Fang X.M."/>
        </authorList>
    </citation>
    <scope>NUCLEOTIDE SEQUENCE [LARGE SCALE GENOMIC DNA]</scope>
    <source>
        <strain evidence="8 9">CPCC 100848</strain>
    </source>
</reference>
<evidence type="ECO:0000259" key="6">
    <source>
        <dbReference type="PROSITE" id="PS50111"/>
    </source>
</evidence>
<evidence type="ECO:0000313" key="8">
    <source>
        <dbReference type="EMBL" id="MEC4719865.1"/>
    </source>
</evidence>
<sequence length="511" mass="54209">MNLRNLRIGIRLGAGFAVVLGLLILVVLVSTFLNFQNKSALKQGLERANFKGELVVDMKSALLQSGIAMRNMLDISTVEQQKARVDAQNKLYAETQAKLVKLPLSDAEKAILTELANMEKRIEPQYKVAIRQAENMNSEGAASVITKYIDPMNAKAISEIDKLLSIQRAAERKVMQESEDADRVLMLLLLGITVAAVAIGTAISWRITGSITKPLTNAVTLASTVAAGDLTLRIAHQSKDEIGQLLDALARMNDSLNSIIGNVRNTTDTIGGVSQQLAAGNSDLSARTESQAGSLEETASAMEELTSTVRQNAENARQANTLVQSASDVAVRGGRVVGDVVQTMNSIKESSGKIVDIISVIDGIAFQTNILALNAAVEAARAGEQGRGFAVVASEVRNLAQRSASAAKEIKSLIDDSVEKVDTGSVLVGNAGATMDEVVSSVKRVTDIMAEILAASEEQSAGIEQVSKAVTEMDKVTQENAALVEEAAAAARTMQERAGNLAEAVGVFKLH</sequence>
<dbReference type="Pfam" id="PF00015">
    <property type="entry name" value="MCPsignal"/>
    <property type="match status" value="1"/>
</dbReference>
<evidence type="ECO:0000256" key="1">
    <source>
        <dbReference type="ARBA" id="ARBA00022481"/>
    </source>
</evidence>
<evidence type="ECO:0000313" key="9">
    <source>
        <dbReference type="Proteomes" id="UP001352263"/>
    </source>
</evidence>
<keyword evidence="5" id="KW-0812">Transmembrane</keyword>
<dbReference type="Gene3D" id="1.10.287.950">
    <property type="entry name" value="Methyl-accepting chemotaxis protein"/>
    <property type="match status" value="1"/>
</dbReference>
<keyword evidence="4" id="KW-0175">Coiled coil</keyword>
<keyword evidence="9" id="KW-1185">Reference proteome</keyword>
<dbReference type="EMBL" id="JAWIIV010000008">
    <property type="protein sequence ID" value="MEC4719865.1"/>
    <property type="molecule type" value="Genomic_DNA"/>
</dbReference>
<dbReference type="SUPFAM" id="SSF58104">
    <property type="entry name" value="Methyl-accepting chemotaxis protein (MCP) signaling domain"/>
    <property type="match status" value="1"/>
</dbReference>
<feature type="transmembrane region" description="Helical" evidence="5">
    <location>
        <begin position="12"/>
        <end position="35"/>
    </location>
</feature>
<proteinExistence type="inferred from homology"/>
<accession>A0ABU6J8M1</accession>
<dbReference type="PROSITE" id="PS50111">
    <property type="entry name" value="CHEMOTAXIS_TRANSDUC_2"/>
    <property type="match status" value="1"/>
</dbReference>
<protein>
    <submittedName>
        <fullName evidence="8">Methyl-accepting chemotaxis protein</fullName>
    </submittedName>
</protein>
<feature type="domain" description="HAMP" evidence="7">
    <location>
        <begin position="209"/>
        <end position="261"/>
    </location>
</feature>
<dbReference type="RefSeq" id="WP_326506576.1">
    <property type="nucleotide sequence ID" value="NZ_JAWIIV010000008.1"/>
</dbReference>
<evidence type="ECO:0000256" key="2">
    <source>
        <dbReference type="ARBA" id="ARBA00029447"/>
    </source>
</evidence>
<dbReference type="Proteomes" id="UP001352263">
    <property type="component" value="Unassembled WGS sequence"/>
</dbReference>
<dbReference type="InterPro" id="IPR004090">
    <property type="entry name" value="Chemotax_Me-accpt_rcpt"/>
</dbReference>
<dbReference type="SMART" id="SM00283">
    <property type="entry name" value="MA"/>
    <property type="match status" value="1"/>
</dbReference>
<comment type="similarity">
    <text evidence="2">Belongs to the methyl-accepting chemotaxis (MCP) protein family.</text>
</comment>
<keyword evidence="5" id="KW-1133">Transmembrane helix</keyword>
<gene>
    <name evidence="8" type="ORF">RY831_11945</name>
</gene>
<feature type="domain" description="Methyl-accepting transducer" evidence="6">
    <location>
        <begin position="266"/>
        <end position="495"/>
    </location>
</feature>
<organism evidence="8 9">
    <name type="scientific">Noviherbaspirillum album</name>
    <dbReference type="NCBI Taxonomy" id="3080276"/>
    <lineage>
        <taxon>Bacteria</taxon>
        <taxon>Pseudomonadati</taxon>
        <taxon>Pseudomonadota</taxon>
        <taxon>Betaproteobacteria</taxon>
        <taxon>Burkholderiales</taxon>
        <taxon>Oxalobacteraceae</taxon>
        <taxon>Noviherbaspirillum</taxon>
    </lineage>
</organism>
<keyword evidence="3" id="KW-0807">Transducer</keyword>
<dbReference type="PRINTS" id="PR00260">
    <property type="entry name" value="CHEMTRNSDUCR"/>
</dbReference>